<dbReference type="SUPFAM" id="SSF55073">
    <property type="entry name" value="Nucleotide cyclase"/>
    <property type="match status" value="1"/>
</dbReference>
<evidence type="ECO:0000313" key="5">
    <source>
        <dbReference type="Proteomes" id="UP000260665"/>
    </source>
</evidence>
<dbReference type="CDD" id="cd01949">
    <property type="entry name" value="GGDEF"/>
    <property type="match status" value="1"/>
</dbReference>
<dbReference type="GO" id="GO:1902201">
    <property type="term" value="P:negative regulation of bacterial-type flagellum-dependent cell motility"/>
    <property type="evidence" value="ECO:0007669"/>
    <property type="project" value="TreeGrafter"/>
</dbReference>
<dbReference type="InterPro" id="IPR043128">
    <property type="entry name" value="Rev_trsase/Diguanyl_cyclase"/>
</dbReference>
<dbReference type="Proteomes" id="UP000260665">
    <property type="component" value="Unassembled WGS sequence"/>
</dbReference>
<dbReference type="SMART" id="SM00267">
    <property type="entry name" value="GGDEF"/>
    <property type="match status" value="1"/>
</dbReference>
<accession>A0A3E1RFB5</accession>
<dbReference type="OrthoDB" id="9813903at2"/>
<dbReference type="PANTHER" id="PTHR45138">
    <property type="entry name" value="REGULATORY COMPONENTS OF SENSORY TRANSDUCTION SYSTEM"/>
    <property type="match status" value="1"/>
</dbReference>
<organism evidence="4 5">
    <name type="scientific">Rhodoferax lacus</name>
    <dbReference type="NCBI Taxonomy" id="2184758"/>
    <lineage>
        <taxon>Bacteria</taxon>
        <taxon>Pseudomonadati</taxon>
        <taxon>Pseudomonadota</taxon>
        <taxon>Betaproteobacteria</taxon>
        <taxon>Burkholderiales</taxon>
        <taxon>Comamonadaceae</taxon>
        <taxon>Rhodoferax</taxon>
    </lineage>
</organism>
<protein>
    <recommendedName>
        <fullName evidence="1">diguanylate cyclase</fullName>
        <ecNumber evidence="1">2.7.7.65</ecNumber>
    </recommendedName>
</protein>
<dbReference type="PROSITE" id="PS50887">
    <property type="entry name" value="GGDEF"/>
    <property type="match status" value="1"/>
</dbReference>
<gene>
    <name evidence="4" type="ORF">DIC66_04880</name>
</gene>
<feature type="domain" description="GGDEF" evidence="3">
    <location>
        <begin position="84"/>
        <end position="219"/>
    </location>
</feature>
<evidence type="ECO:0000259" key="3">
    <source>
        <dbReference type="PROSITE" id="PS50887"/>
    </source>
</evidence>
<dbReference type="AlphaFoldDB" id="A0A3E1RFB5"/>
<dbReference type="EMBL" id="QFZK01000002">
    <property type="protein sequence ID" value="RFO98059.1"/>
    <property type="molecule type" value="Genomic_DNA"/>
</dbReference>
<name>A0A3E1RFB5_9BURK</name>
<evidence type="ECO:0000313" key="4">
    <source>
        <dbReference type="EMBL" id="RFO98059.1"/>
    </source>
</evidence>
<comment type="caution">
    <text evidence="4">The sequence shown here is derived from an EMBL/GenBank/DDBJ whole genome shotgun (WGS) entry which is preliminary data.</text>
</comment>
<reference evidence="4 5" key="1">
    <citation type="submission" date="2018-05" db="EMBL/GenBank/DDBJ databases">
        <title>Rhodoferax soyangensis sp.nov., isolated from an oligotrophic freshwater lake.</title>
        <authorList>
            <person name="Park M."/>
        </authorList>
    </citation>
    <scope>NUCLEOTIDE SEQUENCE [LARGE SCALE GENOMIC DNA]</scope>
    <source>
        <strain evidence="4 5">IMCC26218</strain>
    </source>
</reference>
<proteinExistence type="predicted"/>
<evidence type="ECO:0000256" key="1">
    <source>
        <dbReference type="ARBA" id="ARBA00012528"/>
    </source>
</evidence>
<dbReference type="GO" id="GO:0043709">
    <property type="term" value="P:cell adhesion involved in single-species biofilm formation"/>
    <property type="evidence" value="ECO:0007669"/>
    <property type="project" value="TreeGrafter"/>
</dbReference>
<dbReference type="InterPro" id="IPR050469">
    <property type="entry name" value="Diguanylate_Cyclase"/>
</dbReference>
<dbReference type="Pfam" id="PF00990">
    <property type="entry name" value="GGDEF"/>
    <property type="match status" value="1"/>
</dbReference>
<dbReference type="NCBIfam" id="TIGR00254">
    <property type="entry name" value="GGDEF"/>
    <property type="match status" value="1"/>
</dbReference>
<dbReference type="FunFam" id="3.30.70.270:FF:000001">
    <property type="entry name" value="Diguanylate cyclase domain protein"/>
    <property type="match status" value="1"/>
</dbReference>
<dbReference type="InterPro" id="IPR029787">
    <property type="entry name" value="Nucleotide_cyclase"/>
</dbReference>
<evidence type="ECO:0000256" key="2">
    <source>
        <dbReference type="ARBA" id="ARBA00034247"/>
    </source>
</evidence>
<dbReference type="GO" id="GO:0005886">
    <property type="term" value="C:plasma membrane"/>
    <property type="evidence" value="ECO:0007669"/>
    <property type="project" value="TreeGrafter"/>
</dbReference>
<dbReference type="Gene3D" id="3.30.70.270">
    <property type="match status" value="1"/>
</dbReference>
<dbReference type="InterPro" id="IPR000160">
    <property type="entry name" value="GGDEF_dom"/>
</dbReference>
<dbReference type="PANTHER" id="PTHR45138:SF9">
    <property type="entry name" value="DIGUANYLATE CYCLASE DGCM-RELATED"/>
    <property type="match status" value="1"/>
</dbReference>
<dbReference type="GO" id="GO:0052621">
    <property type="term" value="F:diguanylate cyclase activity"/>
    <property type="evidence" value="ECO:0007669"/>
    <property type="project" value="UniProtKB-EC"/>
</dbReference>
<dbReference type="EC" id="2.7.7.65" evidence="1"/>
<comment type="catalytic activity">
    <reaction evidence="2">
        <text>2 GTP = 3',3'-c-di-GMP + 2 diphosphate</text>
        <dbReference type="Rhea" id="RHEA:24898"/>
        <dbReference type="ChEBI" id="CHEBI:33019"/>
        <dbReference type="ChEBI" id="CHEBI:37565"/>
        <dbReference type="ChEBI" id="CHEBI:58805"/>
        <dbReference type="EC" id="2.7.7.65"/>
    </reaction>
</comment>
<keyword evidence="5" id="KW-1185">Reference proteome</keyword>
<sequence length="259" mass="28353">MASPTPESLVALDQLRLDDARALLDRDSGLALPAAVESPVEYLQRVIDGLCELSLKDPLTGLSNRRHFRSVLDRTTDMVARSGEPALLLMVDIDHFKKVNDTHGHQAGDMVLQVVAQALAKCVRPMDTVARYGGEEFAVVLPNCHAFFGITVAERIRQTIENMQIAINPALSLQVTVSIGGAYAPEWVRSTAALWTERADVQLYRAKHEGRNRVVLDTQQEIFVSAEEKNMLFGHLALGEPAWIESGDGTASAAGQRVN</sequence>